<name>B8R913_9BACT</name>
<sequence>MSRSLTRRLTCVAIASLCLGGGVSTVSASHSWGGYHWARTSNPFALKLGDNLSSAWKSYLVAASSDWTQSTVMNTTVVAGGSNPRNCKAIAGRVEVCNSTYGNNGWLGIASISITAGTHITKGSVKMNDTYFNSPTYNTPDWRQMVVCQEVGHTFGLDHQDENFSNPNLGTCMDYTSSPASNTEPNAHDYDELVTIYSHLDNTTTIDSSASVFYAADIDHDDPRTWGRLVRRSSDGRSEVYELDLGAGAKTVTHVLWALEADGRRGRR</sequence>
<protein>
    <recommendedName>
        <fullName evidence="3">Peptidase M10 metallopeptidase domain-containing protein</fullName>
    </recommendedName>
</protein>
<reference evidence="2" key="1">
    <citation type="journal article" date="2009" name="Appl. Environ. Microbiol.">
        <title>Characterization of denitrification gene clusters of soil bacteria via a metagenomic approach.</title>
        <authorList>
            <person name="Demaneche S."/>
            <person name="Philippot L."/>
            <person name="David M.M."/>
            <person name="Navarro E."/>
            <person name="Vogel T.M."/>
            <person name="Simonet P."/>
        </authorList>
    </citation>
    <scope>NUCLEOTIDE SEQUENCE</scope>
</reference>
<evidence type="ECO:0000256" key="1">
    <source>
        <dbReference type="SAM" id="SignalP"/>
    </source>
</evidence>
<proteinExistence type="predicted"/>
<dbReference type="SUPFAM" id="SSF55486">
    <property type="entry name" value="Metalloproteases ('zincins'), catalytic domain"/>
    <property type="match status" value="1"/>
</dbReference>
<organism evidence="2">
    <name type="scientific">uncultured bacterium 2303</name>
    <dbReference type="NCBI Taxonomy" id="548900"/>
    <lineage>
        <taxon>Bacteria</taxon>
        <taxon>environmental samples</taxon>
    </lineage>
</organism>
<feature type="signal peptide" evidence="1">
    <location>
        <begin position="1"/>
        <end position="28"/>
    </location>
</feature>
<dbReference type="EMBL" id="EU910857">
    <property type="protein sequence ID" value="ACF98169.1"/>
    <property type="molecule type" value="Genomic_DNA"/>
</dbReference>
<evidence type="ECO:0000313" key="2">
    <source>
        <dbReference type="EMBL" id="ACF98169.1"/>
    </source>
</evidence>
<feature type="chain" id="PRO_5002879946" description="Peptidase M10 metallopeptidase domain-containing protein" evidence="1">
    <location>
        <begin position="29"/>
        <end position="268"/>
    </location>
</feature>
<dbReference type="GO" id="GO:0008237">
    <property type="term" value="F:metallopeptidase activity"/>
    <property type="evidence" value="ECO:0007669"/>
    <property type="project" value="InterPro"/>
</dbReference>
<keyword evidence="1" id="KW-0732">Signal</keyword>
<dbReference type="AlphaFoldDB" id="B8R913"/>
<evidence type="ECO:0008006" key="3">
    <source>
        <dbReference type="Google" id="ProtNLM"/>
    </source>
</evidence>
<dbReference type="InterPro" id="IPR024079">
    <property type="entry name" value="MetalloPept_cat_dom_sf"/>
</dbReference>
<dbReference type="Gene3D" id="3.40.390.10">
    <property type="entry name" value="Collagenase (Catalytic Domain)"/>
    <property type="match status" value="1"/>
</dbReference>
<accession>B8R913</accession>